<gene>
    <name evidence="1" type="ordered locus">Btus_2922</name>
</gene>
<evidence type="ECO:0000313" key="1">
    <source>
        <dbReference type="EMBL" id="ADG07558.1"/>
    </source>
</evidence>
<dbReference type="RefSeq" id="WP_013076839.1">
    <property type="nucleotide sequence ID" value="NC_014098.1"/>
</dbReference>
<name>D5WVL5_KYRT2</name>
<keyword evidence="2" id="KW-1185">Reference proteome</keyword>
<dbReference type="HOGENOM" id="CLU_2465023_0_0_9"/>
<accession>D5WVL5</accession>
<dbReference type="KEGG" id="bts:Btus_2922"/>
<sequence>MAVTKEELHRLIDQITDPADLEIAYEALRAVVESDQDQSWFWTEYWQAGEREADEDKASGRISGPFGTADEAVRHLDRAAAKGGNDED</sequence>
<proteinExistence type="predicted"/>
<organism evidence="1 2">
    <name type="scientific">Kyrpidia tusciae (strain DSM 2912 / NBRC 15312 / T2)</name>
    <name type="common">Bacillus tusciae</name>
    <dbReference type="NCBI Taxonomy" id="562970"/>
    <lineage>
        <taxon>Bacteria</taxon>
        <taxon>Bacillati</taxon>
        <taxon>Bacillota</taxon>
        <taxon>Bacilli</taxon>
        <taxon>Bacillales</taxon>
        <taxon>Alicyclobacillaceae</taxon>
        <taxon>Kyrpidia</taxon>
    </lineage>
</organism>
<dbReference type="STRING" id="562970.Btus_2922"/>
<dbReference type="EMBL" id="CP002017">
    <property type="protein sequence ID" value="ADG07558.1"/>
    <property type="molecule type" value="Genomic_DNA"/>
</dbReference>
<protein>
    <submittedName>
        <fullName evidence="1">Uncharacterized protein</fullName>
    </submittedName>
</protein>
<dbReference type="AlphaFoldDB" id="D5WVL5"/>
<dbReference type="Proteomes" id="UP000002368">
    <property type="component" value="Chromosome"/>
</dbReference>
<evidence type="ECO:0000313" key="2">
    <source>
        <dbReference type="Proteomes" id="UP000002368"/>
    </source>
</evidence>
<reference evidence="1 2" key="1">
    <citation type="journal article" date="2011" name="Stand. Genomic Sci.">
        <title>Complete genome sequence of the thermophilic, hydrogen-oxidizing Bacillus tusciae type strain (T2) and reclassification in the new genus, Kyrpidia gen. nov. as Kyrpidia tusciae comb. nov. and emendation of the family Alicyclobacillaceae da Costa and Rainey, 2010.</title>
        <authorList>
            <person name="Klenk H.P."/>
            <person name="Lapidus A."/>
            <person name="Chertkov O."/>
            <person name="Copeland A."/>
            <person name="Del Rio T.G."/>
            <person name="Nolan M."/>
            <person name="Lucas S."/>
            <person name="Chen F."/>
            <person name="Tice H."/>
            <person name="Cheng J.F."/>
            <person name="Han C."/>
            <person name="Bruce D."/>
            <person name="Goodwin L."/>
            <person name="Pitluck S."/>
            <person name="Pati A."/>
            <person name="Ivanova N."/>
            <person name="Mavromatis K."/>
            <person name="Daum C."/>
            <person name="Chen A."/>
            <person name="Palaniappan K."/>
            <person name="Chang Y.J."/>
            <person name="Land M."/>
            <person name="Hauser L."/>
            <person name="Jeffries C.D."/>
            <person name="Detter J.C."/>
            <person name="Rohde M."/>
            <person name="Abt B."/>
            <person name="Pukall R."/>
            <person name="Goker M."/>
            <person name="Bristow J."/>
            <person name="Markowitz V."/>
            <person name="Hugenholtz P."/>
            <person name="Eisen J.A."/>
        </authorList>
    </citation>
    <scope>NUCLEOTIDE SEQUENCE [LARGE SCALE GENOMIC DNA]</scope>
    <source>
        <strain evidence="1 2">DSM 2912</strain>
    </source>
</reference>